<dbReference type="PANTHER" id="PTHR21063:SF4">
    <property type="entry name" value="CD48 ANTIGEN-RELATED"/>
    <property type="match status" value="1"/>
</dbReference>
<sequence>MSARCLTLVAVCVVFVSTEAVLGEDVKKSVGEEVSFRPDRIDPPVSSIIWKHRNSSGVVVKAIEWDVEDGFNTPNQRFKGITSLNEKTGEITITDLTVEHSGLYTIDINSKEQKHRFNLTVTSEWMINVFLKIIMLKRYIINNI</sequence>
<dbReference type="InterPro" id="IPR013106">
    <property type="entry name" value="Ig_V-set"/>
</dbReference>
<dbReference type="SUPFAM" id="SSF48726">
    <property type="entry name" value="Immunoglobulin"/>
    <property type="match status" value="1"/>
</dbReference>
<feature type="signal peptide" evidence="1">
    <location>
        <begin position="1"/>
        <end position="23"/>
    </location>
</feature>
<feature type="domain" description="Immunoglobulin" evidence="2">
    <location>
        <begin position="23"/>
        <end position="122"/>
    </location>
</feature>
<name>A0A672KY96_SINGR</name>
<evidence type="ECO:0000313" key="4">
    <source>
        <dbReference type="Proteomes" id="UP000472262"/>
    </source>
</evidence>
<organism evidence="3 4">
    <name type="scientific">Sinocyclocheilus grahami</name>
    <name type="common">Dianchi golden-line fish</name>
    <name type="synonym">Barbus grahami</name>
    <dbReference type="NCBI Taxonomy" id="75366"/>
    <lineage>
        <taxon>Eukaryota</taxon>
        <taxon>Metazoa</taxon>
        <taxon>Chordata</taxon>
        <taxon>Craniata</taxon>
        <taxon>Vertebrata</taxon>
        <taxon>Euteleostomi</taxon>
        <taxon>Actinopterygii</taxon>
        <taxon>Neopterygii</taxon>
        <taxon>Teleostei</taxon>
        <taxon>Ostariophysi</taxon>
        <taxon>Cypriniformes</taxon>
        <taxon>Cyprinidae</taxon>
        <taxon>Cyprininae</taxon>
        <taxon>Sinocyclocheilus</taxon>
    </lineage>
</organism>
<proteinExistence type="predicted"/>
<accession>A0A672KY96</accession>
<dbReference type="PANTHER" id="PTHR21063">
    <property type="entry name" value="LFA-3"/>
    <property type="match status" value="1"/>
</dbReference>
<dbReference type="AlphaFoldDB" id="A0A672KY96"/>
<dbReference type="Gene3D" id="2.60.40.10">
    <property type="entry name" value="Immunoglobulins"/>
    <property type="match status" value="1"/>
</dbReference>
<evidence type="ECO:0000259" key="2">
    <source>
        <dbReference type="SMART" id="SM00409"/>
    </source>
</evidence>
<protein>
    <submittedName>
        <fullName evidence="3">Uncharacterized LOC107576703</fullName>
    </submittedName>
</protein>
<dbReference type="SMART" id="SM00409">
    <property type="entry name" value="IG"/>
    <property type="match status" value="1"/>
</dbReference>
<reference evidence="3" key="2">
    <citation type="submission" date="2025-09" db="UniProtKB">
        <authorList>
            <consortium name="Ensembl"/>
        </authorList>
    </citation>
    <scope>IDENTIFICATION</scope>
</reference>
<keyword evidence="4" id="KW-1185">Reference proteome</keyword>
<dbReference type="Proteomes" id="UP000472262">
    <property type="component" value="Unassembled WGS sequence"/>
</dbReference>
<dbReference type="Pfam" id="PF07686">
    <property type="entry name" value="V-set"/>
    <property type="match status" value="1"/>
</dbReference>
<dbReference type="InterPro" id="IPR003599">
    <property type="entry name" value="Ig_sub"/>
</dbReference>
<gene>
    <name evidence="3" type="primary">LOC107576703</name>
</gene>
<dbReference type="InterPro" id="IPR036179">
    <property type="entry name" value="Ig-like_dom_sf"/>
</dbReference>
<evidence type="ECO:0000313" key="3">
    <source>
        <dbReference type="Ensembl" id="ENSSGRP00000017845.1"/>
    </source>
</evidence>
<dbReference type="InParanoid" id="A0A672KY96"/>
<dbReference type="InterPro" id="IPR013783">
    <property type="entry name" value="Ig-like_fold"/>
</dbReference>
<dbReference type="OMA" id="TSEWMIN"/>
<feature type="chain" id="PRO_5025439454" evidence="1">
    <location>
        <begin position="24"/>
        <end position="144"/>
    </location>
</feature>
<reference evidence="3" key="1">
    <citation type="submission" date="2025-08" db="UniProtKB">
        <authorList>
            <consortium name="Ensembl"/>
        </authorList>
    </citation>
    <scope>IDENTIFICATION</scope>
</reference>
<dbReference type="Ensembl" id="ENSSGRT00000019286.1">
    <property type="protein sequence ID" value="ENSSGRP00000017845.1"/>
    <property type="gene ID" value="ENSSGRG00000010831.1"/>
</dbReference>
<evidence type="ECO:0000256" key="1">
    <source>
        <dbReference type="SAM" id="SignalP"/>
    </source>
</evidence>
<keyword evidence="1" id="KW-0732">Signal</keyword>